<protein>
    <recommendedName>
        <fullName evidence="5">Transmembrane protein 275</fullName>
    </recommendedName>
</protein>
<evidence type="ECO:0000313" key="3">
    <source>
        <dbReference type="EMBL" id="TST47719.1"/>
    </source>
</evidence>
<feature type="transmembrane region" description="Helical" evidence="2">
    <location>
        <begin position="32"/>
        <end position="58"/>
    </location>
</feature>
<evidence type="ECO:0000256" key="1">
    <source>
        <dbReference type="SAM" id="MobiDB-lite"/>
    </source>
</evidence>
<dbReference type="AlphaFoldDB" id="A0A556V3X7"/>
<evidence type="ECO:0000313" key="4">
    <source>
        <dbReference type="Proteomes" id="UP000319801"/>
    </source>
</evidence>
<feature type="compositionally biased region" description="Polar residues" evidence="1">
    <location>
        <begin position="1"/>
        <end position="11"/>
    </location>
</feature>
<feature type="compositionally biased region" description="Low complexity" evidence="1">
    <location>
        <begin position="150"/>
        <end position="165"/>
    </location>
</feature>
<feature type="compositionally biased region" description="Low complexity" evidence="1">
    <location>
        <begin position="132"/>
        <end position="143"/>
    </location>
</feature>
<organism evidence="3 4">
    <name type="scientific">Bagarius yarrelli</name>
    <name type="common">Goonch</name>
    <name type="synonym">Bagrus yarrelli</name>
    <dbReference type="NCBI Taxonomy" id="175774"/>
    <lineage>
        <taxon>Eukaryota</taxon>
        <taxon>Metazoa</taxon>
        <taxon>Chordata</taxon>
        <taxon>Craniata</taxon>
        <taxon>Vertebrata</taxon>
        <taxon>Euteleostomi</taxon>
        <taxon>Actinopterygii</taxon>
        <taxon>Neopterygii</taxon>
        <taxon>Teleostei</taxon>
        <taxon>Ostariophysi</taxon>
        <taxon>Siluriformes</taxon>
        <taxon>Sisoridae</taxon>
        <taxon>Sisorinae</taxon>
        <taxon>Bagarius</taxon>
    </lineage>
</organism>
<feature type="region of interest" description="Disordered" evidence="1">
    <location>
        <begin position="131"/>
        <end position="170"/>
    </location>
</feature>
<evidence type="ECO:0008006" key="5">
    <source>
        <dbReference type="Google" id="ProtNLM"/>
    </source>
</evidence>
<sequence length="207" mass="21838">MVCTEKNSGTSGPKKEPQVPHKRKYRPHGLPSPALCCACGLCIMLAGINITLVGAFAFTTLMPSGNPPIIIGPILLLVAFTFFAACCVCSRMPPSYSSRRTKSGNTFLRHHGAAFEIETSEHTVQDTTAIQLSPNNSPSLSRSSDSDGDANINSGANINANTNANPPAPDYSLFTMETNRSDSGSVVFSTKTGSGEAVRLTLPSNTT</sequence>
<dbReference type="Proteomes" id="UP000319801">
    <property type="component" value="Unassembled WGS sequence"/>
</dbReference>
<keyword evidence="2" id="KW-1133">Transmembrane helix</keyword>
<dbReference type="OrthoDB" id="8932092at2759"/>
<name>A0A556V3X7_BAGYA</name>
<feature type="region of interest" description="Disordered" evidence="1">
    <location>
        <begin position="1"/>
        <end position="25"/>
    </location>
</feature>
<accession>A0A556V3X7</accession>
<comment type="caution">
    <text evidence="3">The sequence shown here is derived from an EMBL/GenBank/DDBJ whole genome shotgun (WGS) entry which is preliminary data.</text>
</comment>
<feature type="transmembrane region" description="Helical" evidence="2">
    <location>
        <begin position="70"/>
        <end position="90"/>
    </location>
</feature>
<dbReference type="EMBL" id="VCAZ01000110">
    <property type="protein sequence ID" value="TST47719.1"/>
    <property type="molecule type" value="Genomic_DNA"/>
</dbReference>
<evidence type="ECO:0000256" key="2">
    <source>
        <dbReference type="SAM" id="Phobius"/>
    </source>
</evidence>
<keyword evidence="2" id="KW-0472">Membrane</keyword>
<reference evidence="3 4" key="1">
    <citation type="journal article" date="2019" name="Genome Biol. Evol.">
        <title>Whole-Genome Sequencing of the Giant Devil Catfish, Bagarius yarrelli.</title>
        <authorList>
            <person name="Jiang W."/>
            <person name="Lv Y."/>
            <person name="Cheng L."/>
            <person name="Yang K."/>
            <person name="Chao B."/>
            <person name="Wang X."/>
            <person name="Li Y."/>
            <person name="Pan X."/>
            <person name="You X."/>
            <person name="Zhang Y."/>
            <person name="Yang J."/>
            <person name="Li J."/>
            <person name="Zhang X."/>
            <person name="Liu S."/>
            <person name="Sun C."/>
            <person name="Yang J."/>
            <person name="Shi Q."/>
        </authorList>
    </citation>
    <scope>NUCLEOTIDE SEQUENCE [LARGE SCALE GENOMIC DNA]</scope>
    <source>
        <strain evidence="3">JWS20170419001</strain>
        <tissue evidence="3">Muscle</tissue>
    </source>
</reference>
<proteinExistence type="predicted"/>
<keyword evidence="4" id="KW-1185">Reference proteome</keyword>
<keyword evidence="2" id="KW-0812">Transmembrane</keyword>
<gene>
    <name evidence="3" type="ORF">Baya_12562</name>
</gene>